<dbReference type="GO" id="GO:0006487">
    <property type="term" value="P:protein N-linked glycosylation"/>
    <property type="evidence" value="ECO:0007669"/>
    <property type="project" value="TreeGrafter"/>
</dbReference>
<evidence type="ECO:0000256" key="8">
    <source>
        <dbReference type="ARBA" id="ARBA00022824"/>
    </source>
</evidence>
<evidence type="ECO:0000313" key="16">
    <source>
        <dbReference type="EMBL" id="EIM80364.1"/>
    </source>
</evidence>
<keyword evidence="17" id="KW-1185">Reference proteome</keyword>
<dbReference type="eggNOG" id="KOG2977">
    <property type="taxonomic scope" value="Eukaryota"/>
</dbReference>
<feature type="compositionally biased region" description="Polar residues" evidence="13">
    <location>
        <begin position="91"/>
        <end position="102"/>
    </location>
</feature>
<evidence type="ECO:0000256" key="9">
    <source>
        <dbReference type="ARBA" id="ARBA00022968"/>
    </source>
</evidence>
<evidence type="ECO:0000313" key="17">
    <source>
        <dbReference type="Proteomes" id="UP000053927"/>
    </source>
</evidence>
<dbReference type="SUPFAM" id="SSF53448">
    <property type="entry name" value="Nucleotide-diphospho-sugar transferases"/>
    <property type="match status" value="1"/>
</dbReference>
<keyword evidence="7 14" id="KW-0812">Transmembrane</keyword>
<evidence type="ECO:0000256" key="13">
    <source>
        <dbReference type="SAM" id="MobiDB-lite"/>
    </source>
</evidence>
<name>R7RYF9_STEHR</name>
<reference evidence="17" key="1">
    <citation type="journal article" date="2012" name="Science">
        <title>The Paleozoic origin of enzymatic lignin decomposition reconstructed from 31 fungal genomes.</title>
        <authorList>
            <person name="Floudas D."/>
            <person name="Binder M."/>
            <person name="Riley R."/>
            <person name="Barry K."/>
            <person name="Blanchette R.A."/>
            <person name="Henrissat B."/>
            <person name="Martinez A.T."/>
            <person name="Otillar R."/>
            <person name="Spatafora J.W."/>
            <person name="Yadav J.S."/>
            <person name="Aerts A."/>
            <person name="Benoit I."/>
            <person name="Boyd A."/>
            <person name="Carlson A."/>
            <person name="Copeland A."/>
            <person name="Coutinho P.M."/>
            <person name="de Vries R.P."/>
            <person name="Ferreira P."/>
            <person name="Findley K."/>
            <person name="Foster B."/>
            <person name="Gaskell J."/>
            <person name="Glotzer D."/>
            <person name="Gorecki P."/>
            <person name="Heitman J."/>
            <person name="Hesse C."/>
            <person name="Hori C."/>
            <person name="Igarashi K."/>
            <person name="Jurgens J.A."/>
            <person name="Kallen N."/>
            <person name="Kersten P."/>
            <person name="Kohler A."/>
            <person name="Kuees U."/>
            <person name="Kumar T.K.A."/>
            <person name="Kuo A."/>
            <person name="LaButti K."/>
            <person name="Larrondo L.F."/>
            <person name="Lindquist E."/>
            <person name="Ling A."/>
            <person name="Lombard V."/>
            <person name="Lucas S."/>
            <person name="Lundell T."/>
            <person name="Martin R."/>
            <person name="McLaughlin D.J."/>
            <person name="Morgenstern I."/>
            <person name="Morin E."/>
            <person name="Murat C."/>
            <person name="Nagy L.G."/>
            <person name="Nolan M."/>
            <person name="Ohm R.A."/>
            <person name="Patyshakuliyeva A."/>
            <person name="Rokas A."/>
            <person name="Ruiz-Duenas F.J."/>
            <person name="Sabat G."/>
            <person name="Salamov A."/>
            <person name="Samejima M."/>
            <person name="Schmutz J."/>
            <person name="Slot J.C."/>
            <person name="St John F."/>
            <person name="Stenlid J."/>
            <person name="Sun H."/>
            <person name="Sun S."/>
            <person name="Syed K."/>
            <person name="Tsang A."/>
            <person name="Wiebenga A."/>
            <person name="Young D."/>
            <person name="Pisabarro A."/>
            <person name="Eastwood D.C."/>
            <person name="Martin F."/>
            <person name="Cullen D."/>
            <person name="Grigoriev I.V."/>
            <person name="Hibbett D.S."/>
        </authorList>
    </citation>
    <scope>NUCLEOTIDE SEQUENCE [LARGE SCALE GENOMIC DNA]</scope>
    <source>
        <strain evidence="17">FP-91666</strain>
    </source>
</reference>
<dbReference type="InterPro" id="IPR035518">
    <property type="entry name" value="DPG_synthase"/>
</dbReference>
<evidence type="ECO:0000256" key="14">
    <source>
        <dbReference type="SAM" id="Phobius"/>
    </source>
</evidence>
<dbReference type="KEGG" id="shs:STEHIDRAFT_105424"/>
<keyword evidence="8" id="KW-0256">Endoplasmic reticulum</keyword>
<dbReference type="Proteomes" id="UP000053927">
    <property type="component" value="Unassembled WGS sequence"/>
</dbReference>
<keyword evidence="6" id="KW-0808">Transferase</keyword>
<feature type="region of interest" description="Disordered" evidence="13">
    <location>
        <begin position="36"/>
        <end position="55"/>
    </location>
</feature>
<evidence type="ECO:0000256" key="10">
    <source>
        <dbReference type="ARBA" id="ARBA00022989"/>
    </source>
</evidence>
<dbReference type="PANTHER" id="PTHR10859">
    <property type="entry name" value="GLYCOSYL TRANSFERASE"/>
    <property type="match status" value="1"/>
</dbReference>
<dbReference type="CDD" id="cd04188">
    <property type="entry name" value="DPG_synthase"/>
    <property type="match status" value="1"/>
</dbReference>
<dbReference type="GO" id="GO:0005789">
    <property type="term" value="C:endoplasmic reticulum membrane"/>
    <property type="evidence" value="ECO:0007669"/>
    <property type="project" value="UniProtKB-SubCell"/>
</dbReference>
<dbReference type="AlphaFoldDB" id="R7RYF9"/>
<feature type="region of interest" description="Disordered" evidence="13">
    <location>
        <begin position="91"/>
        <end position="128"/>
    </location>
</feature>
<dbReference type="EC" id="2.4.1.117" evidence="4"/>
<keyword evidence="9" id="KW-0735">Signal-anchor</keyword>
<evidence type="ECO:0000256" key="1">
    <source>
        <dbReference type="ARBA" id="ARBA00004389"/>
    </source>
</evidence>
<evidence type="ECO:0000256" key="6">
    <source>
        <dbReference type="ARBA" id="ARBA00022679"/>
    </source>
</evidence>
<sequence>MDTTTIALYGAGLLVLAFGVAYSALILLSPRPIPTRPSEQVYRSRASPSKPLPLPSLFDEPSVDLTVVIPAYNETERLPAMLESTVAHLQSYSQPQQSGTAKSTSTSTSNAIGTNGSSTTRTRAPPPKRTYEILIVDDGSSDSTSSFALTLSQSHTFAKSEIRVVTLQKNLGKGGAVRHGMLHGRGRRLLMVDADGASRFEDLEGLWDALDGVEEKQRKEGREDRGCVAVGSRAHLVKTEAVVKRSFIRNFLMFSLHLILRIVGVGSIRDTQCGFKLFTRPAAQSIFPAQHLTTWIFDVELLLLATQMGIPVEEVPIEWHEVEGSKLNVMIDSLGMLRDLLVLRGNMIFGRWGGKVGKGSTTATATGGGGGGKKKRV</sequence>
<dbReference type="OrthoDB" id="3784at2759"/>
<feature type="transmembrane region" description="Helical" evidence="14">
    <location>
        <begin position="6"/>
        <end position="28"/>
    </location>
</feature>
<evidence type="ECO:0000256" key="7">
    <source>
        <dbReference type="ARBA" id="ARBA00022692"/>
    </source>
</evidence>
<proteinExistence type="inferred from homology"/>
<accession>R7RYF9</accession>
<keyword evidence="10 14" id="KW-1133">Transmembrane helix</keyword>
<evidence type="ECO:0000256" key="5">
    <source>
        <dbReference type="ARBA" id="ARBA00022676"/>
    </source>
</evidence>
<dbReference type="EMBL" id="JH687398">
    <property type="protein sequence ID" value="EIM80364.1"/>
    <property type="molecule type" value="Genomic_DNA"/>
</dbReference>
<feature type="domain" description="Glycosyltransferase 2-like" evidence="15">
    <location>
        <begin position="128"/>
        <end position="211"/>
    </location>
</feature>
<dbReference type="InterPro" id="IPR029044">
    <property type="entry name" value="Nucleotide-diphossugar_trans"/>
</dbReference>
<keyword evidence="11 14" id="KW-0472">Membrane</keyword>
<dbReference type="InterPro" id="IPR001173">
    <property type="entry name" value="Glyco_trans_2-like"/>
</dbReference>
<evidence type="ECO:0000256" key="4">
    <source>
        <dbReference type="ARBA" id="ARBA00012583"/>
    </source>
</evidence>
<evidence type="ECO:0000256" key="12">
    <source>
        <dbReference type="ARBA" id="ARBA00045097"/>
    </source>
</evidence>
<comment type="similarity">
    <text evidence="3">Belongs to the glycosyltransferase 2 family.</text>
</comment>
<organism evidence="16 17">
    <name type="scientific">Stereum hirsutum (strain FP-91666)</name>
    <name type="common">White-rot fungus</name>
    <dbReference type="NCBI Taxonomy" id="721885"/>
    <lineage>
        <taxon>Eukaryota</taxon>
        <taxon>Fungi</taxon>
        <taxon>Dikarya</taxon>
        <taxon>Basidiomycota</taxon>
        <taxon>Agaricomycotina</taxon>
        <taxon>Agaricomycetes</taxon>
        <taxon>Russulales</taxon>
        <taxon>Stereaceae</taxon>
        <taxon>Stereum</taxon>
    </lineage>
</organism>
<comment type="subcellular location">
    <subcellularLocation>
        <location evidence="1">Endoplasmic reticulum membrane</location>
        <topology evidence="1">Single-pass membrane protein</topology>
    </subcellularLocation>
</comment>
<gene>
    <name evidence="16" type="ORF">STEHIDRAFT_105424</name>
</gene>
<dbReference type="Pfam" id="PF00535">
    <property type="entry name" value="Glycos_transf_2"/>
    <property type="match status" value="1"/>
</dbReference>
<dbReference type="GeneID" id="18794741"/>
<dbReference type="RefSeq" id="XP_007310499.1">
    <property type="nucleotide sequence ID" value="XM_007310437.1"/>
</dbReference>
<dbReference type="OMA" id="PQPLPCW"/>
<evidence type="ECO:0000256" key="3">
    <source>
        <dbReference type="ARBA" id="ARBA00006739"/>
    </source>
</evidence>
<comment type="catalytic activity">
    <reaction evidence="12">
        <text>a di-trans,poly-cis-dolichyl phosphate + UDP-alpha-D-glucose = a di-trans,poly-cis-dolichyl beta-D-glucosyl phosphate + UDP</text>
        <dbReference type="Rhea" id="RHEA:15401"/>
        <dbReference type="Rhea" id="RHEA-COMP:19498"/>
        <dbReference type="Rhea" id="RHEA-COMP:19502"/>
        <dbReference type="ChEBI" id="CHEBI:57525"/>
        <dbReference type="ChEBI" id="CHEBI:57683"/>
        <dbReference type="ChEBI" id="CHEBI:58223"/>
        <dbReference type="ChEBI" id="CHEBI:58885"/>
        <dbReference type="EC" id="2.4.1.117"/>
    </reaction>
    <physiologicalReaction direction="left-to-right" evidence="12">
        <dbReference type="Rhea" id="RHEA:15402"/>
    </physiologicalReaction>
</comment>
<dbReference type="PANTHER" id="PTHR10859:SF91">
    <property type="entry name" value="DOLICHYL-PHOSPHATE BETA-GLUCOSYLTRANSFERASE"/>
    <property type="match status" value="1"/>
</dbReference>
<comment type="pathway">
    <text evidence="2">Protein modification; protein glycosylation.</text>
</comment>
<evidence type="ECO:0000259" key="15">
    <source>
        <dbReference type="Pfam" id="PF00535"/>
    </source>
</evidence>
<evidence type="ECO:0000256" key="11">
    <source>
        <dbReference type="ARBA" id="ARBA00023136"/>
    </source>
</evidence>
<protein>
    <recommendedName>
        <fullName evidence="4">dolichyl-phosphate beta-glucosyltransferase</fullName>
        <ecNumber evidence="4">2.4.1.117</ecNumber>
    </recommendedName>
</protein>
<dbReference type="Gene3D" id="3.90.550.10">
    <property type="entry name" value="Spore Coat Polysaccharide Biosynthesis Protein SpsA, Chain A"/>
    <property type="match status" value="1"/>
</dbReference>
<evidence type="ECO:0000256" key="2">
    <source>
        <dbReference type="ARBA" id="ARBA00004922"/>
    </source>
</evidence>
<keyword evidence="5" id="KW-0328">Glycosyltransferase</keyword>
<dbReference type="GO" id="GO:0004581">
    <property type="term" value="F:dolichyl-phosphate beta-glucosyltransferase activity"/>
    <property type="evidence" value="ECO:0007669"/>
    <property type="project" value="UniProtKB-EC"/>
</dbReference>